<keyword evidence="2" id="KW-0732">Signal</keyword>
<reference evidence="4" key="2">
    <citation type="submission" date="2018-03" db="EMBL/GenBank/DDBJ databases">
        <authorList>
            <person name="Derbyshire K."/>
            <person name="Gray T.A."/>
            <person name="Champion M."/>
        </authorList>
    </citation>
    <scope>NUCLEOTIDE SEQUENCE [LARGE SCALE GENOMIC DNA]</scope>
    <source>
        <strain evidence="4">MKD8</strain>
    </source>
</reference>
<feature type="region of interest" description="Disordered" evidence="1">
    <location>
        <begin position="25"/>
        <end position="44"/>
    </location>
</feature>
<gene>
    <name evidence="3" type="ORF">D806_003570</name>
</gene>
<name>A0A2U9PHY4_MYCSE</name>
<dbReference type="AlphaFoldDB" id="A0A2U9PHY4"/>
<reference evidence="3 4" key="1">
    <citation type="journal article" date="2013" name="Genome Announc.">
        <title>Draft genome sequence of MKD8, a conjugal recipient Mycobacterium smegmatis strain.</title>
        <authorList>
            <person name="Gray T.A."/>
            <person name="Palumbo M.J."/>
            <person name="Derbyshire K.M."/>
        </authorList>
    </citation>
    <scope>NUCLEOTIDE SEQUENCE [LARGE SCALE GENOMIC DNA]</scope>
    <source>
        <strain evidence="3 4">MKD8</strain>
    </source>
</reference>
<dbReference type="EMBL" id="CP027541">
    <property type="protein sequence ID" value="AWT51351.1"/>
    <property type="molecule type" value="Genomic_DNA"/>
</dbReference>
<sequence length="175" mass="18588">MRFRAAVFVTALMAVVLFATGACGPNGEDSTNDQKAQPPMTPPTELTVTEAARVAAGYVSMILGKPVDPDPAMARKIGCRTDDALMSVGPPWKVQVDEWLVDPAPDLVEGALTRIDTLLDEGFEPIPSDRPDEDSPTHKAYRDARGYVVSVKAETTAGGVYGLDVHATSPCASED</sequence>
<evidence type="ECO:0000256" key="1">
    <source>
        <dbReference type="SAM" id="MobiDB-lite"/>
    </source>
</evidence>
<protein>
    <submittedName>
        <fullName evidence="3">Uncharacterized protein</fullName>
    </submittedName>
</protein>
<organism evidence="3 4">
    <name type="scientific">Mycolicibacterium smegmatis (strain MKD8)</name>
    <name type="common">Mycobacterium smegmatis</name>
    <dbReference type="NCBI Taxonomy" id="1214915"/>
    <lineage>
        <taxon>Bacteria</taxon>
        <taxon>Bacillati</taxon>
        <taxon>Actinomycetota</taxon>
        <taxon>Actinomycetes</taxon>
        <taxon>Mycobacteriales</taxon>
        <taxon>Mycobacteriaceae</taxon>
        <taxon>Mycolicibacterium</taxon>
    </lineage>
</organism>
<dbReference type="PROSITE" id="PS51257">
    <property type="entry name" value="PROKAR_LIPOPROTEIN"/>
    <property type="match status" value="1"/>
</dbReference>
<dbReference type="Proteomes" id="UP000011200">
    <property type="component" value="Chromosome"/>
</dbReference>
<proteinExistence type="predicted"/>
<feature type="chain" id="PRO_5038993474" evidence="2">
    <location>
        <begin position="22"/>
        <end position="175"/>
    </location>
</feature>
<evidence type="ECO:0000256" key="2">
    <source>
        <dbReference type="SAM" id="SignalP"/>
    </source>
</evidence>
<evidence type="ECO:0000313" key="4">
    <source>
        <dbReference type="Proteomes" id="UP000011200"/>
    </source>
</evidence>
<feature type="signal peptide" evidence="2">
    <location>
        <begin position="1"/>
        <end position="21"/>
    </location>
</feature>
<evidence type="ECO:0000313" key="3">
    <source>
        <dbReference type="EMBL" id="AWT51351.1"/>
    </source>
</evidence>
<accession>A0A2U9PHY4</accession>